<feature type="region of interest" description="Disordered" evidence="1">
    <location>
        <begin position="103"/>
        <end position="161"/>
    </location>
</feature>
<reference evidence="2" key="1">
    <citation type="submission" date="2020-02" db="EMBL/GenBank/DDBJ databases">
        <authorList>
            <person name="Palmer J.M."/>
        </authorList>
    </citation>
    <scope>NUCLEOTIDE SEQUENCE</scope>
    <source>
        <strain evidence="2">EPUS1.4</strain>
        <tissue evidence="2">Thallus</tissue>
    </source>
</reference>
<dbReference type="Proteomes" id="UP000606974">
    <property type="component" value="Unassembled WGS sequence"/>
</dbReference>
<sequence>MPRAWWLEHEPDRVLLREGAFEAEDAGGEEAGAVGERRQRARVDVQGPVRDEGVEQPEVARADWIFRRQEARVERVGWGGVGGDGGCAVEVLGRGGEARRQRFGVSDDLGDVARPRGAGDDGGDAGGGGEARGDDLGRHAARAEGGAGRRHVGREAADVGDDGDRLRVRVAARILVVQAVDVRHQEEVVGIDHGGRDGG</sequence>
<dbReference type="AlphaFoldDB" id="A0A8H7E9F7"/>
<accession>A0A8H7E9F7</accession>
<proteinExistence type="predicted"/>
<organism evidence="2 3">
    <name type="scientific">Endocarpon pusillum</name>
    <dbReference type="NCBI Taxonomy" id="364733"/>
    <lineage>
        <taxon>Eukaryota</taxon>
        <taxon>Fungi</taxon>
        <taxon>Dikarya</taxon>
        <taxon>Ascomycota</taxon>
        <taxon>Pezizomycotina</taxon>
        <taxon>Eurotiomycetes</taxon>
        <taxon>Chaetothyriomycetidae</taxon>
        <taxon>Verrucariales</taxon>
        <taxon>Verrucariaceae</taxon>
        <taxon>Endocarpon</taxon>
    </lineage>
</organism>
<dbReference type="EMBL" id="JAACFV010000005">
    <property type="protein sequence ID" value="KAF7513430.1"/>
    <property type="molecule type" value="Genomic_DNA"/>
</dbReference>
<evidence type="ECO:0000256" key="1">
    <source>
        <dbReference type="SAM" id="MobiDB-lite"/>
    </source>
</evidence>
<feature type="compositionally biased region" description="Basic and acidic residues" evidence="1">
    <location>
        <begin position="35"/>
        <end position="54"/>
    </location>
</feature>
<keyword evidence="3" id="KW-1185">Reference proteome</keyword>
<protein>
    <submittedName>
        <fullName evidence="2">Uncharacterized protein</fullName>
    </submittedName>
</protein>
<evidence type="ECO:0000313" key="3">
    <source>
        <dbReference type="Proteomes" id="UP000606974"/>
    </source>
</evidence>
<gene>
    <name evidence="2" type="ORF">GJ744_008724</name>
</gene>
<name>A0A8H7E9F7_9EURO</name>
<feature type="compositionally biased region" description="Basic and acidic residues" evidence="1">
    <location>
        <begin position="131"/>
        <end position="142"/>
    </location>
</feature>
<comment type="caution">
    <text evidence="2">The sequence shown here is derived from an EMBL/GenBank/DDBJ whole genome shotgun (WGS) entry which is preliminary data.</text>
</comment>
<evidence type="ECO:0000313" key="2">
    <source>
        <dbReference type="EMBL" id="KAF7513430.1"/>
    </source>
</evidence>
<feature type="region of interest" description="Disordered" evidence="1">
    <location>
        <begin position="25"/>
        <end position="54"/>
    </location>
</feature>